<reference evidence="9 10" key="1">
    <citation type="submission" date="2020-06" db="EMBL/GenBank/DDBJ databases">
        <authorList>
            <person name="Isaeva M.P."/>
            <person name="Chernysheva N.Y."/>
        </authorList>
    </citation>
    <scope>NUCLEOTIDE SEQUENCE [LARGE SCALE GENOMIC DNA]</scope>
    <source>
        <strain evidence="9 10">KMM 6746</strain>
    </source>
</reference>
<keyword evidence="8" id="KW-0464">Manganese</keyword>
<comment type="catalytic activity">
    <reaction evidence="8">
        <text>L-seryl-[protein] + UTP = O-(5'-uridylyl)-L-seryl-[protein] + diphosphate</text>
        <dbReference type="Rhea" id="RHEA:64604"/>
        <dbReference type="Rhea" id="RHEA-COMP:9863"/>
        <dbReference type="Rhea" id="RHEA-COMP:16635"/>
        <dbReference type="ChEBI" id="CHEBI:29999"/>
        <dbReference type="ChEBI" id="CHEBI:33019"/>
        <dbReference type="ChEBI" id="CHEBI:46398"/>
        <dbReference type="ChEBI" id="CHEBI:156051"/>
    </reaction>
</comment>
<feature type="binding site" evidence="8">
    <location>
        <position position="100"/>
    </location>
    <ligand>
        <name>ATP</name>
        <dbReference type="ChEBI" id="CHEBI:30616"/>
    </ligand>
</feature>
<comment type="catalytic activity">
    <reaction evidence="8">
        <text>L-tyrosyl-[protein] + ATP = O-(5'-adenylyl)-L-tyrosyl-[protein] + diphosphate</text>
        <dbReference type="Rhea" id="RHEA:54288"/>
        <dbReference type="Rhea" id="RHEA-COMP:10136"/>
        <dbReference type="Rhea" id="RHEA-COMP:13846"/>
        <dbReference type="ChEBI" id="CHEBI:30616"/>
        <dbReference type="ChEBI" id="CHEBI:33019"/>
        <dbReference type="ChEBI" id="CHEBI:46858"/>
        <dbReference type="ChEBI" id="CHEBI:83624"/>
        <dbReference type="EC" id="2.7.7.108"/>
    </reaction>
</comment>
<dbReference type="RefSeq" id="WP_214611906.1">
    <property type="nucleotide sequence ID" value="NZ_JACATN010000003.1"/>
</dbReference>
<comment type="catalytic activity">
    <reaction evidence="8">
        <text>L-threonyl-[protein] + ATP = 3-O-(5'-adenylyl)-L-threonyl-[protein] + diphosphate</text>
        <dbReference type="Rhea" id="RHEA:54292"/>
        <dbReference type="Rhea" id="RHEA-COMP:11060"/>
        <dbReference type="Rhea" id="RHEA-COMP:13847"/>
        <dbReference type="ChEBI" id="CHEBI:30013"/>
        <dbReference type="ChEBI" id="CHEBI:30616"/>
        <dbReference type="ChEBI" id="CHEBI:33019"/>
        <dbReference type="ChEBI" id="CHEBI:138113"/>
        <dbReference type="EC" id="2.7.7.108"/>
    </reaction>
</comment>
<proteinExistence type="inferred from homology"/>
<feature type="binding site" evidence="8">
    <location>
        <position position="199"/>
    </location>
    <ligand>
        <name>ATP</name>
        <dbReference type="ChEBI" id="CHEBI:30616"/>
    </ligand>
</feature>
<evidence type="ECO:0000256" key="5">
    <source>
        <dbReference type="ARBA" id="ARBA00022741"/>
    </source>
</evidence>
<gene>
    <name evidence="8" type="primary">ydiU</name>
    <name evidence="8" type="synonym">selO</name>
    <name evidence="9" type="ORF">HW347_10925</name>
</gene>
<dbReference type="InterPro" id="IPR003846">
    <property type="entry name" value="SelO"/>
</dbReference>
<comment type="catalytic activity">
    <reaction evidence="8">
        <text>L-histidyl-[protein] + UTP = N(tele)-(5'-uridylyl)-L-histidyl-[protein] + diphosphate</text>
        <dbReference type="Rhea" id="RHEA:83891"/>
        <dbReference type="Rhea" id="RHEA-COMP:9745"/>
        <dbReference type="Rhea" id="RHEA-COMP:20239"/>
        <dbReference type="ChEBI" id="CHEBI:29979"/>
        <dbReference type="ChEBI" id="CHEBI:33019"/>
        <dbReference type="ChEBI" id="CHEBI:46398"/>
        <dbReference type="ChEBI" id="CHEBI:233474"/>
    </reaction>
</comment>
<feature type="binding site" evidence="8">
    <location>
        <position position="103"/>
    </location>
    <ligand>
        <name>ATP</name>
        <dbReference type="ChEBI" id="CHEBI:30616"/>
    </ligand>
</feature>
<keyword evidence="2 8" id="KW-0808">Transferase</keyword>
<keyword evidence="5 8" id="KW-0547">Nucleotide-binding</keyword>
<comment type="cofactor">
    <cofactor evidence="8">
        <name>Mg(2+)</name>
        <dbReference type="ChEBI" id="CHEBI:18420"/>
    </cofactor>
    <cofactor evidence="8">
        <name>Mn(2+)</name>
        <dbReference type="ChEBI" id="CHEBI:29035"/>
    </cofactor>
</comment>
<evidence type="ECO:0000256" key="3">
    <source>
        <dbReference type="ARBA" id="ARBA00022695"/>
    </source>
</evidence>
<dbReference type="NCBIfam" id="NF000658">
    <property type="entry name" value="PRK00029.1"/>
    <property type="match status" value="1"/>
</dbReference>
<organism evidence="9 10">
    <name type="scientific">Zobellia barbeyronii</name>
    <dbReference type="NCBI Taxonomy" id="2748009"/>
    <lineage>
        <taxon>Bacteria</taxon>
        <taxon>Pseudomonadati</taxon>
        <taxon>Bacteroidota</taxon>
        <taxon>Flavobacteriia</taxon>
        <taxon>Flavobacteriales</taxon>
        <taxon>Flavobacteriaceae</taxon>
        <taxon>Zobellia</taxon>
    </lineage>
</organism>
<comment type="catalytic activity">
    <reaction evidence="8">
        <text>L-seryl-[protein] + ATP = 3-O-(5'-adenylyl)-L-seryl-[protein] + diphosphate</text>
        <dbReference type="Rhea" id="RHEA:58120"/>
        <dbReference type="Rhea" id="RHEA-COMP:9863"/>
        <dbReference type="Rhea" id="RHEA-COMP:15073"/>
        <dbReference type="ChEBI" id="CHEBI:29999"/>
        <dbReference type="ChEBI" id="CHEBI:30616"/>
        <dbReference type="ChEBI" id="CHEBI:33019"/>
        <dbReference type="ChEBI" id="CHEBI:142516"/>
        <dbReference type="EC" id="2.7.7.108"/>
    </reaction>
</comment>
<protein>
    <recommendedName>
        <fullName evidence="8">Protein nucleotidyltransferase YdiU</fullName>
        <ecNumber evidence="8">2.7.7.-</ecNumber>
    </recommendedName>
    <alternativeName>
        <fullName evidence="8">Protein adenylyltransferase YdiU</fullName>
        <ecNumber evidence="8">2.7.7.108</ecNumber>
    </alternativeName>
    <alternativeName>
        <fullName evidence="8">Protein uridylyltransferase YdiU</fullName>
        <ecNumber evidence="8">2.7.7.-</ecNumber>
    </alternativeName>
</protein>
<feature type="binding site" evidence="8">
    <location>
        <position position="270"/>
    </location>
    <ligand>
        <name>Mg(2+)</name>
        <dbReference type="ChEBI" id="CHEBI:18420"/>
    </ligand>
</feature>
<keyword evidence="3 8" id="KW-0548">Nucleotidyltransferase</keyword>
<dbReference type="PANTHER" id="PTHR32057:SF14">
    <property type="entry name" value="PROTEIN ADENYLYLTRANSFERASE SELO, MITOCHONDRIAL"/>
    <property type="match status" value="1"/>
</dbReference>
<evidence type="ECO:0000313" key="10">
    <source>
        <dbReference type="Proteomes" id="UP000740413"/>
    </source>
</evidence>
<dbReference type="EC" id="2.7.7.-" evidence="8"/>
<keyword evidence="10" id="KW-1185">Reference proteome</keyword>
<feature type="binding site" evidence="8">
    <location>
        <position position="122"/>
    </location>
    <ligand>
        <name>ATP</name>
        <dbReference type="ChEBI" id="CHEBI:30616"/>
    </ligand>
</feature>
<evidence type="ECO:0000313" key="9">
    <source>
        <dbReference type="EMBL" id="MBT2161782.1"/>
    </source>
</evidence>
<feature type="active site" description="Proton acceptor" evidence="8">
    <location>
        <position position="269"/>
    </location>
</feature>
<comment type="catalytic activity">
    <reaction evidence="8">
        <text>L-tyrosyl-[protein] + UTP = O-(5'-uridylyl)-L-tyrosyl-[protein] + diphosphate</text>
        <dbReference type="Rhea" id="RHEA:83887"/>
        <dbReference type="Rhea" id="RHEA-COMP:10136"/>
        <dbReference type="Rhea" id="RHEA-COMP:20238"/>
        <dbReference type="ChEBI" id="CHEBI:33019"/>
        <dbReference type="ChEBI" id="CHEBI:46398"/>
        <dbReference type="ChEBI" id="CHEBI:46858"/>
        <dbReference type="ChEBI" id="CHEBI:90602"/>
    </reaction>
</comment>
<comment type="caution">
    <text evidence="9">The sequence shown here is derived from an EMBL/GenBank/DDBJ whole genome shotgun (WGS) entry which is preliminary data.</text>
</comment>
<name>A0ABS5WHW3_9FLAO</name>
<evidence type="ECO:0000256" key="1">
    <source>
        <dbReference type="ARBA" id="ARBA00009747"/>
    </source>
</evidence>
<dbReference type="EMBL" id="JACATN010000003">
    <property type="protein sequence ID" value="MBT2161782.1"/>
    <property type="molecule type" value="Genomic_DNA"/>
</dbReference>
<feature type="binding site" evidence="8">
    <location>
        <position position="279"/>
    </location>
    <ligand>
        <name>Mg(2+)</name>
        <dbReference type="ChEBI" id="CHEBI:18420"/>
    </ligand>
</feature>
<reference evidence="10" key="2">
    <citation type="submission" date="2023-07" db="EMBL/GenBank/DDBJ databases">
        <title>Zobellia barbeyronii sp. nov., a new marine flavobacterium, isolated from green and red algae.</title>
        <authorList>
            <person name="Nedashkovskaya O.I."/>
            <person name="Otstavnykh N."/>
            <person name="Zhukova N."/>
            <person name="Guzev K."/>
            <person name="Chausova V."/>
            <person name="Tekutyeva L."/>
            <person name="Mikhailov V."/>
            <person name="Isaeva M."/>
        </authorList>
    </citation>
    <scope>NUCLEOTIDE SEQUENCE [LARGE SCALE GENOMIC DNA]</scope>
    <source>
        <strain evidence="10">KMM 6746</strain>
    </source>
</reference>
<keyword evidence="4 8" id="KW-0479">Metal-binding</keyword>
<dbReference type="Proteomes" id="UP000740413">
    <property type="component" value="Unassembled WGS sequence"/>
</dbReference>
<comment type="similarity">
    <text evidence="1 8">Belongs to the SELO family.</text>
</comment>
<dbReference type="PANTHER" id="PTHR32057">
    <property type="entry name" value="PROTEIN ADENYLYLTRANSFERASE SELO, MITOCHONDRIAL"/>
    <property type="match status" value="1"/>
</dbReference>
<evidence type="ECO:0000256" key="6">
    <source>
        <dbReference type="ARBA" id="ARBA00022840"/>
    </source>
</evidence>
<evidence type="ECO:0000256" key="2">
    <source>
        <dbReference type="ARBA" id="ARBA00022679"/>
    </source>
</evidence>
<keyword evidence="7 8" id="KW-0460">Magnesium</keyword>
<evidence type="ECO:0000256" key="4">
    <source>
        <dbReference type="ARBA" id="ARBA00022723"/>
    </source>
</evidence>
<sequence>MKFNIQETFNKELPADPIMENSRRQVEKACFSYATPKQTANPSMVHVSPEMANELGFSKEDTQSEEFLKIFTGNKVIDGTTPYAMCYGGHQFGNWAGQLGDGRAINLTEIEHNGKHWALQLKGAGETPYSRTADGLAVLRSSIREYLCSEAMYHLGVPTTRALSLALTGDQVLRDVLYNGNAAYEKGAVVSRIAPSFLRFGNYQIFAAREDTATMRTLVDYTLKHFFPELGEPSKETYAQFFQAVADATLEMLVHWQRVGFVHGVMNTDNLSILGLTIDYGPYGWLEGYDHGWTPNTTDRQHSRYRYGNQPNIGLWNLYQLANAIFPLIEEAEPLENVLEGFKTKFEEKYLDMMKSKIGLYEKDDLDQQLLNDLEENLQLTETDMTLFFRNLAEFEKDSNDVDSFLKIVEDAFYTPDEVTGEVLDKWTLWFTTYQTRLKKETLSDADRKEKMNKVNPKYVLRNYMAQLAIDEADKGDYALIDELFVLLKKPYGEQPENEKWFAKRPDWARNKVGCSMLSCSS</sequence>
<accession>A0ABS5WHW3</accession>
<feature type="binding site" evidence="8">
    <location>
        <position position="279"/>
    </location>
    <ligand>
        <name>ATP</name>
        <dbReference type="ChEBI" id="CHEBI:30616"/>
    </ligand>
</feature>
<feature type="binding site" evidence="8">
    <location>
        <position position="102"/>
    </location>
    <ligand>
        <name>ATP</name>
        <dbReference type="ChEBI" id="CHEBI:30616"/>
    </ligand>
</feature>
<feature type="binding site" evidence="8">
    <location>
        <position position="192"/>
    </location>
    <ligand>
        <name>ATP</name>
        <dbReference type="ChEBI" id="CHEBI:30616"/>
    </ligand>
</feature>
<evidence type="ECO:0000256" key="7">
    <source>
        <dbReference type="ARBA" id="ARBA00022842"/>
    </source>
</evidence>
<dbReference type="EC" id="2.7.7.108" evidence="8"/>
<dbReference type="HAMAP" id="MF_00692">
    <property type="entry name" value="SelO"/>
    <property type="match status" value="1"/>
</dbReference>
<feature type="binding site" evidence="8">
    <location>
        <position position="135"/>
    </location>
    <ligand>
        <name>ATP</name>
        <dbReference type="ChEBI" id="CHEBI:30616"/>
    </ligand>
</feature>
<keyword evidence="6 8" id="KW-0067">ATP-binding</keyword>
<evidence type="ECO:0000256" key="8">
    <source>
        <dbReference type="HAMAP-Rule" id="MF_00692"/>
    </source>
</evidence>
<dbReference type="Pfam" id="PF02696">
    <property type="entry name" value="SelO"/>
    <property type="match status" value="1"/>
</dbReference>
<feature type="binding site" evidence="8">
    <location>
        <position position="134"/>
    </location>
    <ligand>
        <name>ATP</name>
        <dbReference type="ChEBI" id="CHEBI:30616"/>
    </ligand>
</feature>
<comment type="function">
    <text evidence="8">Nucleotidyltransferase involved in the post-translational modification of proteins. It can catalyze the addition of adenosine monophosphate (AMP) or uridine monophosphate (UMP) to a protein, resulting in modifications known as AMPylation and UMPylation.</text>
</comment>